<organism evidence="2 3">
    <name type="scientific">Cryptosporangium aurantiacum</name>
    <dbReference type="NCBI Taxonomy" id="134849"/>
    <lineage>
        <taxon>Bacteria</taxon>
        <taxon>Bacillati</taxon>
        <taxon>Actinomycetota</taxon>
        <taxon>Actinomycetes</taxon>
        <taxon>Cryptosporangiales</taxon>
        <taxon>Cryptosporangiaceae</taxon>
        <taxon>Cryptosporangium</taxon>
    </lineage>
</organism>
<evidence type="ECO:0000259" key="1">
    <source>
        <dbReference type="PROSITE" id="PS51819"/>
    </source>
</evidence>
<dbReference type="AlphaFoldDB" id="A0A1M7RGQ1"/>
<dbReference type="InterPro" id="IPR029068">
    <property type="entry name" value="Glyas_Bleomycin-R_OHBP_Dase"/>
</dbReference>
<keyword evidence="3" id="KW-1185">Reference proteome</keyword>
<dbReference type="Proteomes" id="UP000184440">
    <property type="component" value="Unassembled WGS sequence"/>
</dbReference>
<evidence type="ECO:0000313" key="3">
    <source>
        <dbReference type="Proteomes" id="UP000184440"/>
    </source>
</evidence>
<gene>
    <name evidence="2" type="ORF">SAMN05443668_111252</name>
</gene>
<dbReference type="InterPro" id="IPR037523">
    <property type="entry name" value="VOC_core"/>
</dbReference>
<dbReference type="EMBL" id="FRCS01000011">
    <property type="protein sequence ID" value="SHN45319.1"/>
    <property type="molecule type" value="Genomic_DNA"/>
</dbReference>
<dbReference type="PROSITE" id="PS51819">
    <property type="entry name" value="VOC"/>
    <property type="match status" value="1"/>
</dbReference>
<name>A0A1M7RGQ1_9ACTN</name>
<evidence type="ECO:0000313" key="2">
    <source>
        <dbReference type="EMBL" id="SHN45319.1"/>
    </source>
</evidence>
<dbReference type="STRING" id="134849.SAMN05443668_111252"/>
<dbReference type="Gene3D" id="3.10.180.10">
    <property type="entry name" value="2,3-Dihydroxybiphenyl 1,2-Dioxygenase, domain 1"/>
    <property type="match status" value="1"/>
</dbReference>
<sequence length="101" mass="11386">MPDLAAAKAYYDQILPMAGFEEFFAADEEFSYRPANGKPGTYLFFYPAQKPGDYSRHRTGLQHLAFTVRTRSAVEALHARAIELGSLILHAPRHFPEYPAP</sequence>
<protein>
    <recommendedName>
        <fullName evidence="1">VOC domain-containing protein</fullName>
    </recommendedName>
</protein>
<dbReference type="SUPFAM" id="SSF54593">
    <property type="entry name" value="Glyoxalase/Bleomycin resistance protein/Dihydroxybiphenyl dioxygenase"/>
    <property type="match status" value="1"/>
</dbReference>
<accession>A0A1M7RGQ1</accession>
<feature type="domain" description="VOC" evidence="1">
    <location>
        <begin position="1"/>
        <end position="101"/>
    </location>
</feature>
<reference evidence="2 3" key="1">
    <citation type="submission" date="2016-11" db="EMBL/GenBank/DDBJ databases">
        <authorList>
            <person name="Jaros S."/>
            <person name="Januszkiewicz K."/>
            <person name="Wedrychowicz H."/>
        </authorList>
    </citation>
    <scope>NUCLEOTIDE SEQUENCE [LARGE SCALE GENOMIC DNA]</scope>
    <source>
        <strain evidence="2 3">DSM 46144</strain>
    </source>
</reference>
<proteinExistence type="predicted"/>